<accession>A0ABR0E4F7</accession>
<evidence type="ECO:0000313" key="3">
    <source>
        <dbReference type="EMBL" id="KAK4495988.1"/>
    </source>
</evidence>
<dbReference type="InterPro" id="IPR036291">
    <property type="entry name" value="NAD(P)-bd_dom_sf"/>
</dbReference>
<evidence type="ECO:0000256" key="1">
    <source>
        <dbReference type="ARBA" id="ARBA00006484"/>
    </source>
</evidence>
<name>A0ABR0E4F7_ZASCE</name>
<evidence type="ECO:0000313" key="4">
    <source>
        <dbReference type="Proteomes" id="UP001305779"/>
    </source>
</evidence>
<dbReference type="PANTHER" id="PTHR42760:SF133">
    <property type="entry name" value="3-OXOACYL-[ACYL-CARRIER-PROTEIN] REDUCTASE"/>
    <property type="match status" value="1"/>
</dbReference>
<dbReference type="CDD" id="cd05233">
    <property type="entry name" value="SDR_c"/>
    <property type="match status" value="1"/>
</dbReference>
<keyword evidence="2" id="KW-0560">Oxidoreductase</keyword>
<dbReference type="EMBL" id="JAXOVC010000011">
    <property type="protein sequence ID" value="KAK4495988.1"/>
    <property type="molecule type" value="Genomic_DNA"/>
</dbReference>
<dbReference type="PRINTS" id="PR00080">
    <property type="entry name" value="SDRFAMILY"/>
</dbReference>
<protein>
    <submittedName>
        <fullName evidence="3">Uncharacterized protein</fullName>
    </submittedName>
</protein>
<keyword evidence="4" id="KW-1185">Reference proteome</keyword>
<comment type="similarity">
    <text evidence="1">Belongs to the short-chain dehydrogenases/reductases (SDR) family.</text>
</comment>
<comment type="caution">
    <text evidence="3">The sequence shown here is derived from an EMBL/GenBank/DDBJ whole genome shotgun (WGS) entry which is preliminary data.</text>
</comment>
<dbReference type="PRINTS" id="PR00081">
    <property type="entry name" value="GDHRDH"/>
</dbReference>
<dbReference type="Pfam" id="PF13561">
    <property type="entry name" value="adh_short_C2"/>
    <property type="match status" value="1"/>
</dbReference>
<dbReference type="InterPro" id="IPR002347">
    <property type="entry name" value="SDR_fam"/>
</dbReference>
<gene>
    <name evidence="3" type="ORF">PRZ48_013256</name>
</gene>
<dbReference type="PANTHER" id="PTHR42760">
    <property type="entry name" value="SHORT-CHAIN DEHYDROGENASES/REDUCTASES FAMILY MEMBER"/>
    <property type="match status" value="1"/>
</dbReference>
<reference evidence="3 4" key="1">
    <citation type="journal article" date="2023" name="G3 (Bethesda)">
        <title>A chromosome-level genome assembly of Zasmidium syzygii isolated from banana leaves.</title>
        <authorList>
            <person name="van Westerhoven A.C."/>
            <person name="Mehrabi R."/>
            <person name="Talebi R."/>
            <person name="Steentjes M.B.F."/>
            <person name="Corcolon B."/>
            <person name="Chong P.A."/>
            <person name="Kema G.H.J."/>
            <person name="Seidl M.F."/>
        </authorList>
    </citation>
    <scope>NUCLEOTIDE SEQUENCE [LARGE SCALE GENOMIC DNA]</scope>
    <source>
        <strain evidence="3 4">P124</strain>
    </source>
</reference>
<dbReference type="SUPFAM" id="SSF51735">
    <property type="entry name" value="NAD(P)-binding Rossmann-fold domains"/>
    <property type="match status" value="1"/>
</dbReference>
<proteinExistence type="inferred from homology"/>
<organism evidence="3 4">
    <name type="scientific">Zasmidium cellare</name>
    <name type="common">Wine cellar mold</name>
    <name type="synonym">Racodium cellare</name>
    <dbReference type="NCBI Taxonomy" id="395010"/>
    <lineage>
        <taxon>Eukaryota</taxon>
        <taxon>Fungi</taxon>
        <taxon>Dikarya</taxon>
        <taxon>Ascomycota</taxon>
        <taxon>Pezizomycotina</taxon>
        <taxon>Dothideomycetes</taxon>
        <taxon>Dothideomycetidae</taxon>
        <taxon>Mycosphaerellales</taxon>
        <taxon>Mycosphaerellaceae</taxon>
        <taxon>Zasmidium</taxon>
    </lineage>
</organism>
<sequence>MATETVLAGHSNRSGITLNALVTGGSQGIGAATVRKLASRKMNVLIADMSIEGKQLAQEIKDEYGVDAIYQYVDVRREEDIDMMIKTVVLKWGRLDYAANVAGVCLDEGEMRDDESKVSQEVLDRAEALQMAIQEPRPIDLTPSPAKDISPQRGSIVNVSSTAALTTVGFPSYAPTKAAVLAITRNGALFYGKHGVRCNSVCPGSTATPMARSMWPASLGDLVTSNDPAIATNVPLRKNAWPEEVANVISFFLSDESSHVTGSNLEVDGGLSIAGSPPF</sequence>
<dbReference type="Gene3D" id="3.40.50.720">
    <property type="entry name" value="NAD(P)-binding Rossmann-like Domain"/>
    <property type="match status" value="1"/>
</dbReference>
<evidence type="ECO:0000256" key="2">
    <source>
        <dbReference type="ARBA" id="ARBA00023002"/>
    </source>
</evidence>
<dbReference type="Proteomes" id="UP001305779">
    <property type="component" value="Unassembled WGS sequence"/>
</dbReference>